<name>A0A5Q2WJZ6_9CAUD</name>
<sequence length="207" mass="23356">MGLCKQWTLHLFAREHVGVNENKEHREDWPFGPELKRHRERVGLSQREASRRTTPPGSDKPAVSAGRWKQLETGWQINKGTLIPIGTTASTVAAAARAVQWDVNEALAIAGFQQSDIPPPLPEPAIVRYSDDELLAEVRRRLKEARDVMEAQTEKRTPREARQDKEEDLGARPGEPPQPRQPRASETGPAIHAHVARSVRARQRRKD</sequence>
<reference evidence="2 3" key="1">
    <citation type="submission" date="2019-08" db="EMBL/GenBank/DDBJ databases">
        <authorList>
            <person name="Silva M.P."/>
            <person name="Gonzalez K."/>
            <person name="Koka A.K."/>
            <person name="Cabrera L."/>
            <person name="Cambron D.A."/>
            <person name="Diaz-Ariza A.M."/>
            <person name="Escobar S.L."/>
            <person name="Gali A.E."/>
            <person name="Garcia A."/>
            <person name="Gonzalez K.S."/>
            <person name="Mejia V.A."/>
            <person name="Morales N.J."/>
            <person name="Puente P.E."/>
            <person name="Ramos S.M."/>
            <person name="Rivera A.M."/>
            <person name="Ruas A.M."/>
            <person name="Ruiz E.O."/>
            <person name="Rustin G.O."/>
            <person name="Santana P.N."/>
            <person name="Alonso A."/>
            <person name="Arias E."/>
            <person name="Boaretto D."/>
            <person name="Casey G.B."/>
            <person name="Fernandez S.D."/>
            <person name="Flores B.C."/>
            <person name="Gonzalez C.A."/>
            <person name="Hernandez L.A."/>
            <person name="Lormand T.I."/>
            <person name="Oro J.D."/>
            <person name="Pineiro L."/>
            <person name="Quintana A.E."/>
            <person name="Solorzano G.E."/>
            <person name="Waikel P.A."/>
            <person name="Dougan K.E."/>
            <person name="Rodriguez-Lanetty M."/>
            <person name="Delesalle V.A."/>
            <person name="Garlena R.A."/>
            <person name="Russell D.A."/>
            <person name="Pope W.H."/>
            <person name="Jacobs-Sera D."/>
            <person name="Hatfull G.F."/>
        </authorList>
    </citation>
    <scope>NUCLEOTIDE SEQUENCE [LARGE SCALE GENOMIC DNA]</scope>
</reference>
<dbReference type="RefSeq" id="YP_009959921.1">
    <property type="nucleotide sequence ID" value="NC_051685.1"/>
</dbReference>
<dbReference type="GeneID" id="60331516"/>
<proteinExistence type="predicted"/>
<feature type="region of interest" description="Disordered" evidence="1">
    <location>
        <begin position="24"/>
        <end position="66"/>
    </location>
</feature>
<feature type="compositionally biased region" description="Basic residues" evidence="1">
    <location>
        <begin position="194"/>
        <end position="207"/>
    </location>
</feature>
<evidence type="ECO:0000313" key="2">
    <source>
        <dbReference type="EMBL" id="QGH79620.1"/>
    </source>
</evidence>
<gene>
    <name evidence="2" type="primary">48</name>
    <name evidence="2" type="ORF">SEA_MINNIE_48</name>
</gene>
<keyword evidence="3" id="KW-1185">Reference proteome</keyword>
<dbReference type="KEGG" id="vg:60331516"/>
<dbReference type="Proteomes" id="UP000371275">
    <property type="component" value="Segment"/>
</dbReference>
<evidence type="ECO:0000313" key="3">
    <source>
        <dbReference type="Proteomes" id="UP000371275"/>
    </source>
</evidence>
<dbReference type="EMBL" id="MN369755">
    <property type="protein sequence ID" value="QGH79620.1"/>
    <property type="molecule type" value="Genomic_DNA"/>
</dbReference>
<feature type="compositionally biased region" description="Basic and acidic residues" evidence="1">
    <location>
        <begin position="24"/>
        <end position="37"/>
    </location>
</feature>
<evidence type="ECO:0000256" key="1">
    <source>
        <dbReference type="SAM" id="MobiDB-lite"/>
    </source>
</evidence>
<protein>
    <submittedName>
        <fullName evidence="2">Immunity repressor</fullName>
    </submittedName>
</protein>
<organism evidence="2 3">
    <name type="scientific">Mycobacterium phage Minnie</name>
    <dbReference type="NCBI Taxonomy" id="2653764"/>
    <lineage>
        <taxon>Viruses</taxon>
        <taxon>Duplodnaviria</taxon>
        <taxon>Heunggongvirae</taxon>
        <taxon>Uroviricota</taxon>
        <taxon>Caudoviricetes</taxon>
        <taxon>Gracegardnervirinae</taxon>
        <taxon>Cheoctovirus</taxon>
        <taxon>Cheoctovirus minnie</taxon>
    </lineage>
</organism>
<feature type="compositionally biased region" description="Basic and acidic residues" evidence="1">
    <location>
        <begin position="147"/>
        <end position="170"/>
    </location>
</feature>
<accession>A0A5Q2WJZ6</accession>
<feature type="region of interest" description="Disordered" evidence="1">
    <location>
        <begin position="147"/>
        <end position="207"/>
    </location>
</feature>